<evidence type="ECO:0000313" key="5">
    <source>
        <dbReference type="EMBL" id="KAL2057637.1"/>
    </source>
</evidence>
<feature type="domain" description="Vid27 PH-like" evidence="3">
    <location>
        <begin position="250"/>
        <end position="356"/>
    </location>
</feature>
<feature type="compositionally biased region" description="Basic and acidic residues" evidence="1">
    <location>
        <begin position="214"/>
        <end position="227"/>
    </location>
</feature>
<dbReference type="Pfam" id="PF17747">
    <property type="entry name" value="VID27_PH"/>
    <property type="match status" value="1"/>
</dbReference>
<comment type="caution">
    <text evidence="5">The sequence shown here is derived from an EMBL/GenBank/DDBJ whole genome shotgun (WGS) entry which is preliminary data.</text>
</comment>
<keyword evidence="6" id="KW-1185">Reference proteome</keyword>
<dbReference type="PANTHER" id="PTHR31913:SF0">
    <property type="entry name" value="VACUOLAR IMPORT AND DEGRADATION PROTEIN 27"/>
    <property type="match status" value="1"/>
</dbReference>
<feature type="domain" description="Vacuolar import/degradation Vid27 C-terminal" evidence="2">
    <location>
        <begin position="424"/>
        <end position="776"/>
    </location>
</feature>
<evidence type="ECO:0000313" key="6">
    <source>
        <dbReference type="Proteomes" id="UP001590951"/>
    </source>
</evidence>
<dbReference type="InterPro" id="IPR013863">
    <property type="entry name" value="VID27_C"/>
</dbReference>
<dbReference type="Pfam" id="PF17748">
    <property type="entry name" value="VID27_N"/>
    <property type="match status" value="1"/>
</dbReference>
<reference evidence="5 6" key="1">
    <citation type="submission" date="2024-09" db="EMBL/GenBank/DDBJ databases">
        <title>Rethinking Asexuality: The Enigmatic Case of Functional Sexual Genes in Lepraria (Stereocaulaceae).</title>
        <authorList>
            <person name="Doellman M."/>
            <person name="Sun Y."/>
            <person name="Barcenas-Pena A."/>
            <person name="Lumbsch H.T."/>
            <person name="Grewe F."/>
        </authorList>
    </citation>
    <scope>NUCLEOTIDE SEQUENCE [LARGE SCALE GENOMIC DNA]</scope>
    <source>
        <strain evidence="5 6">Grewe 0041</strain>
    </source>
</reference>
<feature type="region of interest" description="Disordered" evidence="1">
    <location>
        <begin position="181"/>
        <end position="240"/>
    </location>
</feature>
<feature type="compositionally biased region" description="Acidic residues" evidence="1">
    <location>
        <begin position="383"/>
        <end position="398"/>
    </location>
</feature>
<feature type="region of interest" description="Disordered" evidence="1">
    <location>
        <begin position="763"/>
        <end position="795"/>
    </location>
</feature>
<dbReference type="InterPro" id="IPR040458">
    <property type="entry name" value="Vid27"/>
</dbReference>
<evidence type="ECO:0000259" key="4">
    <source>
        <dbReference type="Pfam" id="PF17748"/>
    </source>
</evidence>
<sequence length="795" mass="90159">MFVLRNATKYLFGNASKESIVEIAQGQLYLVRPLSPKGRSELIYKDAEASIRRTGQDYQYQLVIQRAYEEGEAELLAEEEGEDGAADALDTEKDEKIFLLDQSLHFRSEIRENGEKVFAWQDLSGDPGDLYEFICDDSIKPGEVSTFEIVAIECQYERKYRKPKETATDRQLQQFNFTEQPIPTASPLASPTVKAMTSAPTKGQGEIDAPAAAAKERTATKKAEKQKAPIQESTPTIAPPSAAVPVSREIFVKERAELHLFDFDSGSFILQDPSVIATVSETGTWQYWLQITGDEKEWLGQRIFADLNPVFNFEYLSFIFNHYTADGSAYSWLLRFRNQETEERFQDGLMRALWEQLNETKWKKVDKHEQQYVLDAFQDLTMEDAPNEEEEEEEVAEDDGQRSEHYDSDESEDDVVTRDDDGNVNSKLAVGYKHDRSFVVRGSKIGVFKHTPNHNLEFSTNISKVETPGGKLFSPDKVMLHSEDQNMILQNRNNPNSLYRMDLEYGKVVDEWKIHDDIAVKSFAPDKKYAQMTGEQTFLGLSDNALYRIDPRLSGNKLVDSELKQYTSKNAFSNAATTEQGYIAVASEKGDIRMFDKLGLRAKTALPALGEPIIGLDVSADGRWVLATCRTYLMLIDAMQKDGKNEGKLGFEKSFAKDSKPQPRRLALTPSHVAQFQYETKMPLAFTPARFNTGVDDKETSIITATGPFIITWNMERVLKSRKDPYTIKRYEEEVKADDFEYGSDKNVIVALPNEVNMVAKQSFKRPTRESIAATPRQSGARRRLGRDEVVNSPY</sequence>
<protein>
    <submittedName>
        <fullName evidence="5">Uncharacterized protein</fullName>
    </submittedName>
</protein>
<evidence type="ECO:0000259" key="3">
    <source>
        <dbReference type="Pfam" id="PF17747"/>
    </source>
</evidence>
<feature type="domain" description="Vid27 N-terminal" evidence="4">
    <location>
        <begin position="1"/>
        <end position="176"/>
    </location>
</feature>
<dbReference type="Pfam" id="PF08553">
    <property type="entry name" value="VID27"/>
    <property type="match status" value="1"/>
</dbReference>
<dbReference type="InterPro" id="IPR040768">
    <property type="entry name" value="Vid27_PH"/>
</dbReference>
<dbReference type="PANTHER" id="PTHR31913">
    <property type="entry name" value="VACUOLAR IMPORT AND DEGRADATION PROTEIN 27"/>
    <property type="match status" value="1"/>
</dbReference>
<feature type="compositionally biased region" description="Basic and acidic residues" evidence="1">
    <location>
        <begin position="399"/>
        <end position="408"/>
    </location>
</feature>
<feature type="region of interest" description="Disordered" evidence="1">
    <location>
        <begin position="383"/>
        <end position="424"/>
    </location>
</feature>
<dbReference type="InterPro" id="IPR011044">
    <property type="entry name" value="Quino_amine_DH_bsu"/>
</dbReference>
<dbReference type="InterPro" id="IPR040979">
    <property type="entry name" value="Vid27_N"/>
</dbReference>
<dbReference type="Proteomes" id="UP001590951">
    <property type="component" value="Unassembled WGS sequence"/>
</dbReference>
<name>A0ABR4BII0_9LECA</name>
<proteinExistence type="predicted"/>
<gene>
    <name evidence="5" type="ORF">ABVK25_002021</name>
</gene>
<dbReference type="SUPFAM" id="SSF50969">
    <property type="entry name" value="YVTN repeat-like/Quinoprotein amine dehydrogenase"/>
    <property type="match status" value="1"/>
</dbReference>
<evidence type="ECO:0000256" key="1">
    <source>
        <dbReference type="SAM" id="MobiDB-lite"/>
    </source>
</evidence>
<dbReference type="EMBL" id="JBHFEH010000004">
    <property type="protein sequence ID" value="KAL2057637.1"/>
    <property type="molecule type" value="Genomic_DNA"/>
</dbReference>
<evidence type="ECO:0000259" key="2">
    <source>
        <dbReference type="Pfam" id="PF08553"/>
    </source>
</evidence>
<organism evidence="5 6">
    <name type="scientific">Lepraria finkii</name>
    <dbReference type="NCBI Taxonomy" id="1340010"/>
    <lineage>
        <taxon>Eukaryota</taxon>
        <taxon>Fungi</taxon>
        <taxon>Dikarya</taxon>
        <taxon>Ascomycota</taxon>
        <taxon>Pezizomycotina</taxon>
        <taxon>Lecanoromycetes</taxon>
        <taxon>OSLEUM clade</taxon>
        <taxon>Lecanoromycetidae</taxon>
        <taxon>Lecanorales</taxon>
        <taxon>Lecanorineae</taxon>
        <taxon>Stereocaulaceae</taxon>
        <taxon>Lepraria</taxon>
    </lineage>
</organism>
<feature type="compositionally biased region" description="Basic and acidic residues" evidence="1">
    <location>
        <begin position="786"/>
        <end position="795"/>
    </location>
</feature>
<accession>A0ABR4BII0</accession>